<evidence type="ECO:0000313" key="7">
    <source>
        <dbReference type="Proteomes" id="UP001595613"/>
    </source>
</evidence>
<dbReference type="PROSITE" id="PS50931">
    <property type="entry name" value="HTH_LYSR"/>
    <property type="match status" value="1"/>
</dbReference>
<protein>
    <submittedName>
        <fullName evidence="6">LysR family transcriptional regulator</fullName>
    </submittedName>
</protein>
<proteinExistence type="inferred from homology"/>
<evidence type="ECO:0000256" key="1">
    <source>
        <dbReference type="ARBA" id="ARBA00009437"/>
    </source>
</evidence>
<dbReference type="Pfam" id="PF03466">
    <property type="entry name" value="LysR_substrate"/>
    <property type="match status" value="1"/>
</dbReference>
<dbReference type="RefSeq" id="WP_380094748.1">
    <property type="nucleotide sequence ID" value="NZ_JBHRYD010000001.1"/>
</dbReference>
<organism evidence="6 7">
    <name type="scientific">Devosia honganensis</name>
    <dbReference type="NCBI Taxonomy" id="1610527"/>
    <lineage>
        <taxon>Bacteria</taxon>
        <taxon>Pseudomonadati</taxon>
        <taxon>Pseudomonadota</taxon>
        <taxon>Alphaproteobacteria</taxon>
        <taxon>Hyphomicrobiales</taxon>
        <taxon>Devosiaceae</taxon>
        <taxon>Devosia</taxon>
    </lineage>
</organism>
<reference evidence="7" key="1">
    <citation type="journal article" date="2019" name="Int. J. Syst. Evol. Microbiol.">
        <title>The Global Catalogue of Microorganisms (GCM) 10K type strain sequencing project: providing services to taxonomists for standard genome sequencing and annotation.</title>
        <authorList>
            <consortium name="The Broad Institute Genomics Platform"/>
            <consortium name="The Broad Institute Genome Sequencing Center for Infectious Disease"/>
            <person name="Wu L."/>
            <person name="Ma J."/>
        </authorList>
    </citation>
    <scope>NUCLEOTIDE SEQUENCE [LARGE SCALE GENOMIC DNA]</scope>
    <source>
        <strain evidence="7">KCTC 42281</strain>
    </source>
</reference>
<dbReference type="Gene3D" id="1.10.10.10">
    <property type="entry name" value="Winged helix-like DNA-binding domain superfamily/Winged helix DNA-binding domain"/>
    <property type="match status" value="1"/>
</dbReference>
<name>A0ABV7WWQ1_9HYPH</name>
<accession>A0ABV7WWQ1</accession>
<dbReference type="CDD" id="cd05466">
    <property type="entry name" value="PBP2_LTTR_substrate"/>
    <property type="match status" value="1"/>
</dbReference>
<sequence>MNRLALYHIETLLWISRLGTFSATAERLNATQPTISARVREMEAHLGYALFKREGRNMVLTVRARQLVSELEHLWNLLEGALIPADSPESLTGIVRLGCGEIAGVMCLPEVLSDINKTIPKLQLEVEIDISMNLQHRLEEGQIDLALLVGPVQERSLESACIGLAELCWFSTPERYDPFRGKSRHDLLSAMPIWSLPRLSHLHQYVTDILREEAIVSSTICTCNNLRTMIDLTVAGAGASMLPRSMVREHVEAGRLEMILPENTIKFEFYAAVRRSSQERAIREVFRRASLARIA</sequence>
<dbReference type="SUPFAM" id="SSF46785">
    <property type="entry name" value="Winged helix' DNA-binding domain"/>
    <property type="match status" value="1"/>
</dbReference>
<dbReference type="Proteomes" id="UP001595613">
    <property type="component" value="Unassembled WGS sequence"/>
</dbReference>
<dbReference type="PANTHER" id="PTHR30126">
    <property type="entry name" value="HTH-TYPE TRANSCRIPTIONAL REGULATOR"/>
    <property type="match status" value="1"/>
</dbReference>
<evidence type="ECO:0000259" key="5">
    <source>
        <dbReference type="PROSITE" id="PS50931"/>
    </source>
</evidence>
<evidence type="ECO:0000256" key="3">
    <source>
        <dbReference type="ARBA" id="ARBA00023125"/>
    </source>
</evidence>
<evidence type="ECO:0000256" key="4">
    <source>
        <dbReference type="ARBA" id="ARBA00023163"/>
    </source>
</evidence>
<dbReference type="Gene3D" id="3.40.190.10">
    <property type="entry name" value="Periplasmic binding protein-like II"/>
    <property type="match status" value="2"/>
</dbReference>
<feature type="domain" description="HTH lysR-type" evidence="5">
    <location>
        <begin position="1"/>
        <end position="61"/>
    </location>
</feature>
<dbReference type="InterPro" id="IPR036390">
    <property type="entry name" value="WH_DNA-bd_sf"/>
</dbReference>
<dbReference type="InterPro" id="IPR000847">
    <property type="entry name" value="LysR_HTH_N"/>
</dbReference>
<comment type="similarity">
    <text evidence="1">Belongs to the LysR transcriptional regulatory family.</text>
</comment>
<dbReference type="SUPFAM" id="SSF53850">
    <property type="entry name" value="Periplasmic binding protein-like II"/>
    <property type="match status" value="1"/>
</dbReference>
<evidence type="ECO:0000313" key="6">
    <source>
        <dbReference type="EMBL" id="MFC3703733.1"/>
    </source>
</evidence>
<dbReference type="InterPro" id="IPR036388">
    <property type="entry name" value="WH-like_DNA-bd_sf"/>
</dbReference>
<keyword evidence="7" id="KW-1185">Reference proteome</keyword>
<dbReference type="InterPro" id="IPR005119">
    <property type="entry name" value="LysR_subst-bd"/>
</dbReference>
<dbReference type="PRINTS" id="PR00039">
    <property type="entry name" value="HTHLYSR"/>
</dbReference>
<keyword evidence="2" id="KW-0805">Transcription regulation</keyword>
<dbReference type="Pfam" id="PF00126">
    <property type="entry name" value="HTH_1"/>
    <property type="match status" value="1"/>
</dbReference>
<gene>
    <name evidence="6" type="ORF">ACFOOL_03045</name>
</gene>
<evidence type="ECO:0000256" key="2">
    <source>
        <dbReference type="ARBA" id="ARBA00023015"/>
    </source>
</evidence>
<comment type="caution">
    <text evidence="6">The sequence shown here is derived from an EMBL/GenBank/DDBJ whole genome shotgun (WGS) entry which is preliminary data.</text>
</comment>
<dbReference type="PANTHER" id="PTHR30126:SF77">
    <property type="entry name" value="TRANSCRIPTIONAL REGULATORY PROTEIN"/>
    <property type="match status" value="1"/>
</dbReference>
<keyword evidence="4" id="KW-0804">Transcription</keyword>
<dbReference type="EMBL" id="JBHRYD010000001">
    <property type="protein sequence ID" value="MFC3703733.1"/>
    <property type="molecule type" value="Genomic_DNA"/>
</dbReference>
<keyword evidence="3" id="KW-0238">DNA-binding</keyword>